<dbReference type="InterPro" id="IPR003945">
    <property type="entry name" value="NU5C-like"/>
</dbReference>
<feature type="transmembrane region" description="Helical" evidence="6">
    <location>
        <begin position="204"/>
        <end position="227"/>
    </location>
</feature>
<feature type="transmembrane region" description="Helical" evidence="6">
    <location>
        <begin position="365"/>
        <end position="383"/>
    </location>
</feature>
<evidence type="ECO:0000259" key="7">
    <source>
        <dbReference type="Pfam" id="PF00361"/>
    </source>
</evidence>
<keyword evidence="2 5" id="KW-0812">Transmembrane</keyword>
<evidence type="ECO:0000256" key="3">
    <source>
        <dbReference type="ARBA" id="ARBA00022989"/>
    </source>
</evidence>
<dbReference type="GO" id="GO:0042773">
    <property type="term" value="P:ATP synthesis coupled electron transport"/>
    <property type="evidence" value="ECO:0007669"/>
    <property type="project" value="InterPro"/>
</dbReference>
<accession>A0A6L9SBM3</accession>
<dbReference type="GO" id="GO:0012505">
    <property type="term" value="C:endomembrane system"/>
    <property type="evidence" value="ECO:0007669"/>
    <property type="project" value="UniProtKB-SubCell"/>
</dbReference>
<dbReference type="AlphaFoldDB" id="A0A6L9SBM3"/>
<dbReference type="PRINTS" id="PR01434">
    <property type="entry name" value="NADHDHGNASE5"/>
</dbReference>
<feature type="transmembrane region" description="Helical" evidence="6">
    <location>
        <begin position="239"/>
        <end position="258"/>
    </location>
</feature>
<evidence type="ECO:0000256" key="5">
    <source>
        <dbReference type="RuleBase" id="RU000320"/>
    </source>
</evidence>
<feature type="transmembrane region" description="Helical" evidence="6">
    <location>
        <begin position="295"/>
        <end position="317"/>
    </location>
</feature>
<keyword evidence="3 6" id="KW-1133">Transmembrane helix</keyword>
<comment type="caution">
    <text evidence="8">The sequence shown here is derived from an EMBL/GenBank/DDBJ whole genome shotgun (WGS) entry which is preliminary data.</text>
</comment>
<feature type="transmembrane region" description="Helical" evidence="6">
    <location>
        <begin position="625"/>
        <end position="643"/>
    </location>
</feature>
<feature type="transmembrane region" description="Helical" evidence="6">
    <location>
        <begin position="264"/>
        <end position="288"/>
    </location>
</feature>
<feature type="transmembrane region" description="Helical" evidence="6">
    <location>
        <begin position="33"/>
        <end position="52"/>
    </location>
</feature>
<feature type="transmembrane region" description="Helical" evidence="6">
    <location>
        <begin position="174"/>
        <end position="192"/>
    </location>
</feature>
<dbReference type="Proteomes" id="UP000475214">
    <property type="component" value="Unassembled WGS sequence"/>
</dbReference>
<protein>
    <submittedName>
        <fullName evidence="8">NADH-quinone oxidoreductase subunit L</fullName>
    </submittedName>
</protein>
<dbReference type="RefSeq" id="WP_163740242.1">
    <property type="nucleotide sequence ID" value="NZ_JAAGOA010000012.1"/>
</dbReference>
<reference evidence="8 9" key="1">
    <citation type="submission" date="2020-02" db="EMBL/GenBank/DDBJ databases">
        <authorList>
            <person name="Li X.-J."/>
            <person name="Han X.-M."/>
        </authorList>
    </citation>
    <scope>NUCLEOTIDE SEQUENCE [LARGE SCALE GENOMIC DNA]</scope>
    <source>
        <strain evidence="8 9">CCTCC AB 2017055</strain>
    </source>
</reference>
<feature type="transmembrane region" description="Helical" evidence="6">
    <location>
        <begin position="482"/>
        <end position="502"/>
    </location>
</feature>
<dbReference type="PANTHER" id="PTHR42829">
    <property type="entry name" value="NADH-UBIQUINONE OXIDOREDUCTASE CHAIN 5"/>
    <property type="match status" value="1"/>
</dbReference>
<comment type="subcellular location">
    <subcellularLocation>
        <location evidence="1">Endomembrane system</location>
        <topology evidence="1">Multi-pass membrane protein</topology>
    </subcellularLocation>
    <subcellularLocation>
        <location evidence="5">Membrane</location>
        <topology evidence="5">Multi-pass membrane protein</topology>
    </subcellularLocation>
</comment>
<evidence type="ECO:0000256" key="1">
    <source>
        <dbReference type="ARBA" id="ARBA00004127"/>
    </source>
</evidence>
<dbReference type="GO" id="GO:0008137">
    <property type="term" value="F:NADH dehydrogenase (ubiquinone) activity"/>
    <property type="evidence" value="ECO:0007669"/>
    <property type="project" value="InterPro"/>
</dbReference>
<keyword evidence="4 6" id="KW-0472">Membrane</keyword>
<evidence type="ECO:0000313" key="8">
    <source>
        <dbReference type="EMBL" id="NEE02044.1"/>
    </source>
</evidence>
<dbReference type="PANTHER" id="PTHR42829:SF2">
    <property type="entry name" value="NADH-UBIQUINONE OXIDOREDUCTASE CHAIN 5"/>
    <property type="match status" value="1"/>
</dbReference>
<feature type="transmembrane region" description="Helical" evidence="6">
    <location>
        <begin position="323"/>
        <end position="344"/>
    </location>
</feature>
<dbReference type="GO" id="GO:0003954">
    <property type="term" value="F:NADH dehydrogenase activity"/>
    <property type="evidence" value="ECO:0007669"/>
    <property type="project" value="TreeGrafter"/>
</dbReference>
<feature type="transmembrane region" description="Helical" evidence="6">
    <location>
        <begin position="72"/>
        <end position="97"/>
    </location>
</feature>
<keyword evidence="9" id="KW-1185">Reference proteome</keyword>
<gene>
    <name evidence="8" type="ORF">G1H10_17860</name>
</gene>
<feature type="transmembrane region" description="Helical" evidence="6">
    <location>
        <begin position="6"/>
        <end position="26"/>
    </location>
</feature>
<feature type="transmembrane region" description="Helical" evidence="6">
    <location>
        <begin position="135"/>
        <end position="153"/>
    </location>
</feature>
<evidence type="ECO:0000313" key="9">
    <source>
        <dbReference type="Proteomes" id="UP000475214"/>
    </source>
</evidence>
<feature type="transmembrane region" description="Helical" evidence="6">
    <location>
        <begin position="441"/>
        <end position="462"/>
    </location>
</feature>
<feature type="transmembrane region" description="Helical" evidence="6">
    <location>
        <begin position="109"/>
        <end position="129"/>
    </location>
</feature>
<dbReference type="EMBL" id="JAAGOA010000012">
    <property type="protein sequence ID" value="NEE02044.1"/>
    <property type="molecule type" value="Genomic_DNA"/>
</dbReference>
<dbReference type="Pfam" id="PF00361">
    <property type="entry name" value="Proton_antipo_M"/>
    <property type="match status" value="1"/>
</dbReference>
<name>A0A6L9SBM3_9ACTN</name>
<organism evidence="8 9">
    <name type="scientific">Phytoactinopolyspora halotolerans</name>
    <dbReference type="NCBI Taxonomy" id="1981512"/>
    <lineage>
        <taxon>Bacteria</taxon>
        <taxon>Bacillati</taxon>
        <taxon>Actinomycetota</taxon>
        <taxon>Actinomycetes</taxon>
        <taxon>Jiangellales</taxon>
        <taxon>Jiangellaceae</taxon>
        <taxon>Phytoactinopolyspora</taxon>
    </lineage>
</organism>
<sequence>MPAAESSVLAMLVLLPAAAGTALLVAGRHADRAAGSVAAAATITVTGLAVVAADIRPAVSAPFVRTVDSGAFALAVDGLSAAMLVMLGLTSLAVVAFGTVDLPADAARARFFGFLLLFVAAMSVTVTATTLPALLLGWEVMGAMSYALIGFHWRTPGTVRAGTTAFVTTRSADTGLYIAAGAVLAGSGTLGLDALSGMDNGWRHVAAAGILVAAFGKSAQLPFSGWLSAAMQGPSPVSALLHSATMVAAGGYLLLRALPLLEITAWAATTTAWVGAVTALVLGAVACAQSDLKQALAASTAAQIGFVVLAAGAGASAGGLGHLLAHAGVKAGLFVAVGAWLTALGTSGSAGQRGAGRRYPAMGTAAALGCAVLAGVPPLGLWATKDEVLAGVDGAALHITALAAGVLAAVYAGRILATVLGPPSPAGALHTEEPGTLRVPGGAVAVATGLIVGAGGLGVVAVPAVADAVKDLLDAPGEPAPSASMMVLSGALAVGALTATLARPRRITELDRTVLARWAALPRLLSARPVAAVARFAAAVDDHGIDRAARRVGAGVRRLAGRIGAADGAADRLVHDVAGSVQLAATTAATGDVTRVDRVVRGVASTLRAIGESARRPQSGLLHQYYATAAAGLGALFLLLLVVR</sequence>
<evidence type="ECO:0000256" key="4">
    <source>
        <dbReference type="ARBA" id="ARBA00023136"/>
    </source>
</evidence>
<dbReference type="InterPro" id="IPR001750">
    <property type="entry name" value="ND/Mrp_TM"/>
</dbReference>
<feature type="transmembrane region" description="Helical" evidence="6">
    <location>
        <begin position="395"/>
        <end position="420"/>
    </location>
</feature>
<evidence type="ECO:0000256" key="2">
    <source>
        <dbReference type="ARBA" id="ARBA00022692"/>
    </source>
</evidence>
<dbReference type="GO" id="GO:0015990">
    <property type="term" value="P:electron transport coupled proton transport"/>
    <property type="evidence" value="ECO:0007669"/>
    <property type="project" value="TreeGrafter"/>
</dbReference>
<dbReference type="Gene3D" id="1.20.5.2700">
    <property type="match status" value="1"/>
</dbReference>
<evidence type="ECO:0000256" key="6">
    <source>
        <dbReference type="SAM" id="Phobius"/>
    </source>
</evidence>
<feature type="domain" description="NADH:quinone oxidoreductase/Mrp antiporter transmembrane" evidence="7">
    <location>
        <begin position="129"/>
        <end position="407"/>
    </location>
</feature>
<proteinExistence type="predicted"/>
<dbReference type="GO" id="GO:0016020">
    <property type="term" value="C:membrane"/>
    <property type="evidence" value="ECO:0007669"/>
    <property type="project" value="UniProtKB-SubCell"/>
</dbReference>